<gene>
    <name evidence="3" type="ORF">HK099_003189</name>
</gene>
<keyword evidence="2" id="KW-0812">Transmembrane</keyword>
<feature type="transmembrane region" description="Helical" evidence="2">
    <location>
        <begin position="25"/>
        <end position="46"/>
    </location>
</feature>
<sequence length="115" mass="12176">MPDANMKSNATAASAKKEKPEIVHWIPHIVCVILITLAIVLPLVLLGGKISPQVSSHSHPTESIATTSSIIAAPTTTILPPSESGVPVVETPSEALPTEDATRTRRTKTPKPERT</sequence>
<proteinExistence type="predicted"/>
<name>A0AAD5XWD8_9FUNG</name>
<keyword evidence="2" id="KW-1133">Transmembrane helix</keyword>
<evidence type="ECO:0000313" key="4">
    <source>
        <dbReference type="Proteomes" id="UP001211065"/>
    </source>
</evidence>
<dbReference type="EMBL" id="JADGJW010000212">
    <property type="protein sequence ID" value="KAJ3221737.1"/>
    <property type="molecule type" value="Genomic_DNA"/>
</dbReference>
<protein>
    <submittedName>
        <fullName evidence="3">Uncharacterized protein</fullName>
    </submittedName>
</protein>
<feature type="region of interest" description="Disordered" evidence="1">
    <location>
        <begin position="75"/>
        <end position="115"/>
    </location>
</feature>
<comment type="caution">
    <text evidence="3">The sequence shown here is derived from an EMBL/GenBank/DDBJ whole genome shotgun (WGS) entry which is preliminary data.</text>
</comment>
<dbReference type="Proteomes" id="UP001211065">
    <property type="component" value="Unassembled WGS sequence"/>
</dbReference>
<dbReference type="AlphaFoldDB" id="A0AAD5XWD8"/>
<keyword evidence="4" id="KW-1185">Reference proteome</keyword>
<evidence type="ECO:0000313" key="3">
    <source>
        <dbReference type="EMBL" id="KAJ3221737.1"/>
    </source>
</evidence>
<reference evidence="3" key="1">
    <citation type="submission" date="2020-05" db="EMBL/GenBank/DDBJ databases">
        <title>Phylogenomic resolution of chytrid fungi.</title>
        <authorList>
            <person name="Stajich J.E."/>
            <person name="Amses K."/>
            <person name="Simmons R."/>
            <person name="Seto K."/>
            <person name="Myers J."/>
            <person name="Bonds A."/>
            <person name="Quandt C.A."/>
            <person name="Barry K."/>
            <person name="Liu P."/>
            <person name="Grigoriev I."/>
            <person name="Longcore J.E."/>
            <person name="James T.Y."/>
        </authorList>
    </citation>
    <scope>NUCLEOTIDE SEQUENCE</scope>
    <source>
        <strain evidence="3">JEL0476</strain>
    </source>
</reference>
<organism evidence="3 4">
    <name type="scientific">Clydaea vesicula</name>
    <dbReference type="NCBI Taxonomy" id="447962"/>
    <lineage>
        <taxon>Eukaryota</taxon>
        <taxon>Fungi</taxon>
        <taxon>Fungi incertae sedis</taxon>
        <taxon>Chytridiomycota</taxon>
        <taxon>Chytridiomycota incertae sedis</taxon>
        <taxon>Chytridiomycetes</taxon>
        <taxon>Lobulomycetales</taxon>
        <taxon>Lobulomycetaceae</taxon>
        <taxon>Clydaea</taxon>
    </lineage>
</organism>
<accession>A0AAD5XWD8</accession>
<evidence type="ECO:0000256" key="2">
    <source>
        <dbReference type="SAM" id="Phobius"/>
    </source>
</evidence>
<keyword evidence="2" id="KW-0472">Membrane</keyword>
<evidence type="ECO:0000256" key="1">
    <source>
        <dbReference type="SAM" id="MobiDB-lite"/>
    </source>
</evidence>